<accession>A0ACB0J2A1</accession>
<keyword evidence="2" id="KW-1185">Reference proteome</keyword>
<reference evidence="1" key="1">
    <citation type="submission" date="2023-10" db="EMBL/GenBank/DDBJ databases">
        <authorList>
            <person name="Rodriguez Cubillos JULIANA M."/>
            <person name="De Vega J."/>
        </authorList>
    </citation>
    <scope>NUCLEOTIDE SEQUENCE</scope>
</reference>
<dbReference type="Proteomes" id="UP001177021">
    <property type="component" value="Unassembled WGS sequence"/>
</dbReference>
<organism evidence="1 2">
    <name type="scientific">Trifolium pratense</name>
    <name type="common">Red clover</name>
    <dbReference type="NCBI Taxonomy" id="57577"/>
    <lineage>
        <taxon>Eukaryota</taxon>
        <taxon>Viridiplantae</taxon>
        <taxon>Streptophyta</taxon>
        <taxon>Embryophyta</taxon>
        <taxon>Tracheophyta</taxon>
        <taxon>Spermatophyta</taxon>
        <taxon>Magnoliopsida</taxon>
        <taxon>eudicotyledons</taxon>
        <taxon>Gunneridae</taxon>
        <taxon>Pentapetalae</taxon>
        <taxon>rosids</taxon>
        <taxon>fabids</taxon>
        <taxon>Fabales</taxon>
        <taxon>Fabaceae</taxon>
        <taxon>Papilionoideae</taxon>
        <taxon>50 kb inversion clade</taxon>
        <taxon>NPAAA clade</taxon>
        <taxon>Hologalegina</taxon>
        <taxon>IRL clade</taxon>
        <taxon>Trifolieae</taxon>
        <taxon>Trifolium</taxon>
    </lineage>
</organism>
<comment type="caution">
    <text evidence="1">The sequence shown here is derived from an EMBL/GenBank/DDBJ whole genome shotgun (WGS) entry which is preliminary data.</text>
</comment>
<proteinExistence type="predicted"/>
<protein>
    <submittedName>
        <fullName evidence="1">Uncharacterized protein</fullName>
    </submittedName>
</protein>
<name>A0ACB0J2A1_TRIPR</name>
<evidence type="ECO:0000313" key="2">
    <source>
        <dbReference type="Proteomes" id="UP001177021"/>
    </source>
</evidence>
<gene>
    <name evidence="1" type="ORF">MILVUS5_LOCUS8472</name>
</gene>
<sequence length="116" mass="12367">MANSEMKNIVMITVMTMAVIIFGLTNAGDAPPPTKNPIGEIICIGKCAFTCKDQLSNFSAYLACVVGCGLTCQNTFSEVAYECTTSCAYSKSNNANIDARNINAIVNSCMETCKNN</sequence>
<evidence type="ECO:0000313" key="1">
    <source>
        <dbReference type="EMBL" id="CAJ2638236.1"/>
    </source>
</evidence>
<dbReference type="EMBL" id="CASHSV030000013">
    <property type="protein sequence ID" value="CAJ2638236.1"/>
    <property type="molecule type" value="Genomic_DNA"/>
</dbReference>